<gene>
    <name evidence="4" type="ORF">GWI33_001554</name>
</gene>
<dbReference type="SMART" id="SM00034">
    <property type="entry name" value="CLECT"/>
    <property type="match status" value="1"/>
</dbReference>
<feature type="region of interest" description="Disordered" evidence="1">
    <location>
        <begin position="168"/>
        <end position="188"/>
    </location>
</feature>
<dbReference type="InterPro" id="IPR016187">
    <property type="entry name" value="CTDL_fold"/>
</dbReference>
<dbReference type="InterPro" id="IPR050828">
    <property type="entry name" value="C-type_lectin/matrix_domain"/>
</dbReference>
<evidence type="ECO:0000313" key="4">
    <source>
        <dbReference type="EMBL" id="KAF7283049.1"/>
    </source>
</evidence>
<feature type="signal peptide" evidence="2">
    <location>
        <begin position="1"/>
        <end position="20"/>
    </location>
</feature>
<dbReference type="PANTHER" id="PTHR45710:SF26">
    <property type="entry name" value="RH26557P"/>
    <property type="match status" value="1"/>
</dbReference>
<dbReference type="CDD" id="cd00037">
    <property type="entry name" value="CLECT"/>
    <property type="match status" value="1"/>
</dbReference>
<feature type="domain" description="C-type lectin" evidence="3">
    <location>
        <begin position="40"/>
        <end position="160"/>
    </location>
</feature>
<feature type="region of interest" description="Disordered" evidence="1">
    <location>
        <begin position="226"/>
        <end position="278"/>
    </location>
</feature>
<dbReference type="PROSITE" id="PS50041">
    <property type="entry name" value="C_TYPE_LECTIN_2"/>
    <property type="match status" value="1"/>
</dbReference>
<dbReference type="EMBL" id="JAACXV010000143">
    <property type="protein sequence ID" value="KAF7283049.1"/>
    <property type="molecule type" value="Genomic_DNA"/>
</dbReference>
<reference evidence="4" key="1">
    <citation type="submission" date="2020-08" db="EMBL/GenBank/DDBJ databases">
        <title>Genome sequencing and assembly of the red palm weevil Rhynchophorus ferrugineus.</title>
        <authorList>
            <person name="Dias G.B."/>
            <person name="Bergman C.M."/>
            <person name="Manee M."/>
        </authorList>
    </citation>
    <scope>NUCLEOTIDE SEQUENCE</scope>
    <source>
        <strain evidence="4">AA-2017</strain>
        <tissue evidence="4">Whole larva</tissue>
    </source>
</reference>
<feature type="compositionally biased region" description="Basic residues" evidence="1">
    <location>
        <begin position="232"/>
        <end position="250"/>
    </location>
</feature>
<keyword evidence="2" id="KW-0732">Signal</keyword>
<dbReference type="PANTHER" id="PTHR45710">
    <property type="entry name" value="C-TYPE LECTIN DOMAIN-CONTAINING PROTEIN 180"/>
    <property type="match status" value="1"/>
</dbReference>
<dbReference type="Proteomes" id="UP000625711">
    <property type="component" value="Unassembled WGS sequence"/>
</dbReference>
<evidence type="ECO:0000256" key="2">
    <source>
        <dbReference type="SAM" id="SignalP"/>
    </source>
</evidence>
<dbReference type="SUPFAM" id="SSF56436">
    <property type="entry name" value="C-type lectin-like"/>
    <property type="match status" value="1"/>
</dbReference>
<feature type="chain" id="PRO_5032660810" description="C-type lectin domain-containing protein" evidence="2">
    <location>
        <begin position="21"/>
        <end position="315"/>
    </location>
</feature>
<dbReference type="Pfam" id="PF00059">
    <property type="entry name" value="Lectin_C"/>
    <property type="match status" value="1"/>
</dbReference>
<dbReference type="Gene3D" id="3.10.100.10">
    <property type="entry name" value="Mannose-Binding Protein A, subunit A"/>
    <property type="match status" value="1"/>
</dbReference>
<dbReference type="OrthoDB" id="6133475at2759"/>
<keyword evidence="5" id="KW-1185">Reference proteome</keyword>
<evidence type="ECO:0000259" key="3">
    <source>
        <dbReference type="PROSITE" id="PS50041"/>
    </source>
</evidence>
<evidence type="ECO:0000313" key="5">
    <source>
        <dbReference type="Proteomes" id="UP000625711"/>
    </source>
</evidence>
<comment type="caution">
    <text evidence="4">The sequence shown here is derived from an EMBL/GenBank/DDBJ whole genome shotgun (WGS) entry which is preliminary data.</text>
</comment>
<dbReference type="InterPro" id="IPR016186">
    <property type="entry name" value="C-type_lectin-like/link_sf"/>
</dbReference>
<dbReference type="InterPro" id="IPR001304">
    <property type="entry name" value="C-type_lectin-like"/>
</dbReference>
<dbReference type="AlphaFoldDB" id="A0A834MLR3"/>
<evidence type="ECO:0000256" key="1">
    <source>
        <dbReference type="SAM" id="MobiDB-lite"/>
    </source>
</evidence>
<proteinExistence type="predicted"/>
<feature type="compositionally biased region" description="Basic and acidic residues" evidence="1">
    <location>
        <begin position="264"/>
        <end position="278"/>
    </location>
</feature>
<name>A0A834MLR3_RHYFE</name>
<organism evidence="4 5">
    <name type="scientific">Rhynchophorus ferrugineus</name>
    <name type="common">Red palm weevil</name>
    <name type="synonym">Curculio ferrugineus</name>
    <dbReference type="NCBI Taxonomy" id="354439"/>
    <lineage>
        <taxon>Eukaryota</taxon>
        <taxon>Metazoa</taxon>
        <taxon>Ecdysozoa</taxon>
        <taxon>Arthropoda</taxon>
        <taxon>Hexapoda</taxon>
        <taxon>Insecta</taxon>
        <taxon>Pterygota</taxon>
        <taxon>Neoptera</taxon>
        <taxon>Endopterygota</taxon>
        <taxon>Coleoptera</taxon>
        <taxon>Polyphaga</taxon>
        <taxon>Cucujiformia</taxon>
        <taxon>Curculionidae</taxon>
        <taxon>Dryophthorinae</taxon>
        <taxon>Rhynchophorus</taxon>
    </lineage>
</organism>
<accession>A0A834MLR3</accession>
<sequence length="315" mass="36930">MSASFVTCVIFCFALVSVLSANSSVNVKKKYICPSGFIRLSHRCYYISNDTATWHDAYFQCQSRRSHLAIIKNTNQDKLIRKALSSPDAKPMERWIGGRFDWQKKQWKWAASGRNVIFNGFHQSVNKTDDLQWSCIIMDPQFQYKWNHKSCLEEKHFICHKKTQTVTRPTMRNSRRDQLRNDIPIPDISNDIQANSSISKDLQKVLPAMSVASMFQVEVNTNLDPKFSQIKPNKRNRRKRKKGNPKKTLQHRKEYNNNSNHSAGEYKRDRRNKIKDDALGVPVVPMKIHYRTYKERSKSPLHPRPIVEEFNFDRP</sequence>
<protein>
    <recommendedName>
        <fullName evidence="3">C-type lectin domain-containing protein</fullName>
    </recommendedName>
</protein>